<dbReference type="InterPro" id="IPR009057">
    <property type="entry name" value="Homeodomain-like_sf"/>
</dbReference>
<accession>A0A3Q8X678</accession>
<organism evidence="5 6">
    <name type="scientific">Paenibacillus albus</name>
    <dbReference type="NCBI Taxonomy" id="2495582"/>
    <lineage>
        <taxon>Bacteria</taxon>
        <taxon>Bacillati</taxon>
        <taxon>Bacillota</taxon>
        <taxon>Bacilli</taxon>
        <taxon>Bacillales</taxon>
        <taxon>Paenibacillaceae</taxon>
        <taxon>Paenibacillus</taxon>
    </lineage>
</organism>
<dbReference type="InterPro" id="IPR014710">
    <property type="entry name" value="RmlC-like_jellyroll"/>
</dbReference>
<evidence type="ECO:0000313" key="5">
    <source>
        <dbReference type="EMBL" id="AZN41442.1"/>
    </source>
</evidence>
<name>A0A3Q8X678_9BACL</name>
<evidence type="ECO:0000259" key="4">
    <source>
        <dbReference type="PROSITE" id="PS01124"/>
    </source>
</evidence>
<evidence type="ECO:0000256" key="2">
    <source>
        <dbReference type="ARBA" id="ARBA00023125"/>
    </source>
</evidence>
<dbReference type="Gene3D" id="2.60.120.10">
    <property type="entry name" value="Jelly Rolls"/>
    <property type="match status" value="1"/>
</dbReference>
<dbReference type="SUPFAM" id="SSF51182">
    <property type="entry name" value="RmlC-like cupins"/>
    <property type="match status" value="1"/>
</dbReference>
<dbReference type="PROSITE" id="PS01124">
    <property type="entry name" value="HTH_ARAC_FAMILY_2"/>
    <property type="match status" value="1"/>
</dbReference>
<dbReference type="SUPFAM" id="SSF46689">
    <property type="entry name" value="Homeodomain-like"/>
    <property type="match status" value="1"/>
</dbReference>
<dbReference type="InterPro" id="IPR020449">
    <property type="entry name" value="Tscrpt_reg_AraC-type_HTH"/>
</dbReference>
<sequence>MNREGEQMNVYQANDYIQNDERIALVKLTSHSHEPEHTHNFVELVYILRGYGRHQVNDQTYKVQRGDLLWMNVGDKHSFEDVEGMEYMNILIQTDFYNRQLTSLEPDESFFSQELFLEFHQTLQRSSRHIRFIGGSILELEELLETMYLEYTNKKYGYRAMLSGYTTLLLTSAFRTMQDNLTNGASNDIQELLPKLLSYIEHHYASPITLQDLAKESYYSPYYISKMFKVCCGYTFTEYVQKVRLREAKRILLESDECVASIGKCVGYADKSQFYRLFKQYYGLTPQQMREQHTIK</sequence>
<dbReference type="EMBL" id="CP034437">
    <property type="protein sequence ID" value="AZN41442.1"/>
    <property type="molecule type" value="Genomic_DNA"/>
</dbReference>
<protein>
    <submittedName>
        <fullName evidence="5">AraC family transcriptional regulator</fullName>
    </submittedName>
</protein>
<feature type="domain" description="HTH araC/xylS-type" evidence="4">
    <location>
        <begin position="194"/>
        <end position="292"/>
    </location>
</feature>
<dbReference type="Pfam" id="PF12833">
    <property type="entry name" value="HTH_18"/>
    <property type="match status" value="1"/>
</dbReference>
<dbReference type="SMART" id="SM00342">
    <property type="entry name" value="HTH_ARAC"/>
    <property type="match status" value="1"/>
</dbReference>
<keyword evidence="6" id="KW-1185">Reference proteome</keyword>
<dbReference type="Proteomes" id="UP000272528">
    <property type="component" value="Chromosome"/>
</dbReference>
<dbReference type="AlphaFoldDB" id="A0A3Q8X678"/>
<dbReference type="PANTHER" id="PTHR43280:SF28">
    <property type="entry name" value="HTH-TYPE TRANSCRIPTIONAL ACTIVATOR RHAS"/>
    <property type="match status" value="1"/>
</dbReference>
<keyword evidence="3" id="KW-0804">Transcription</keyword>
<proteinExistence type="predicted"/>
<evidence type="ECO:0000256" key="1">
    <source>
        <dbReference type="ARBA" id="ARBA00023015"/>
    </source>
</evidence>
<dbReference type="InterPro" id="IPR018060">
    <property type="entry name" value="HTH_AraC"/>
</dbReference>
<dbReference type="InterPro" id="IPR011051">
    <property type="entry name" value="RmlC_Cupin_sf"/>
</dbReference>
<gene>
    <name evidence="5" type="ORF">EJC50_18530</name>
</gene>
<reference evidence="6" key="1">
    <citation type="submission" date="2018-12" db="EMBL/GenBank/DDBJ databases">
        <title>Genome sequence of Peanibacillus sp.</title>
        <authorList>
            <person name="Subramani G."/>
            <person name="Srinivasan S."/>
            <person name="Kim M.K."/>
        </authorList>
    </citation>
    <scope>NUCLEOTIDE SEQUENCE [LARGE SCALE GENOMIC DNA]</scope>
    <source>
        <strain evidence="6">18JY67-1</strain>
    </source>
</reference>
<dbReference type="PANTHER" id="PTHR43280">
    <property type="entry name" value="ARAC-FAMILY TRANSCRIPTIONAL REGULATOR"/>
    <property type="match status" value="1"/>
</dbReference>
<dbReference type="PRINTS" id="PR00032">
    <property type="entry name" value="HTHARAC"/>
</dbReference>
<dbReference type="GO" id="GO:0003700">
    <property type="term" value="F:DNA-binding transcription factor activity"/>
    <property type="evidence" value="ECO:0007669"/>
    <property type="project" value="InterPro"/>
</dbReference>
<dbReference type="InterPro" id="IPR003313">
    <property type="entry name" value="AraC-bd"/>
</dbReference>
<dbReference type="KEGG" id="palb:EJC50_18530"/>
<dbReference type="Gene3D" id="1.10.10.60">
    <property type="entry name" value="Homeodomain-like"/>
    <property type="match status" value="2"/>
</dbReference>
<dbReference type="Pfam" id="PF02311">
    <property type="entry name" value="AraC_binding"/>
    <property type="match status" value="1"/>
</dbReference>
<evidence type="ECO:0000256" key="3">
    <source>
        <dbReference type="ARBA" id="ARBA00023163"/>
    </source>
</evidence>
<dbReference type="GO" id="GO:0043565">
    <property type="term" value="F:sequence-specific DNA binding"/>
    <property type="evidence" value="ECO:0007669"/>
    <property type="project" value="InterPro"/>
</dbReference>
<evidence type="ECO:0000313" key="6">
    <source>
        <dbReference type="Proteomes" id="UP000272528"/>
    </source>
</evidence>
<keyword evidence="2" id="KW-0238">DNA-binding</keyword>
<dbReference type="OrthoDB" id="9816335at2"/>
<keyword evidence="1" id="KW-0805">Transcription regulation</keyword>